<accession>A0A067SVG0</accession>
<proteinExistence type="predicted"/>
<organism evidence="1 2">
    <name type="scientific">Galerina marginata (strain CBS 339.88)</name>
    <dbReference type="NCBI Taxonomy" id="685588"/>
    <lineage>
        <taxon>Eukaryota</taxon>
        <taxon>Fungi</taxon>
        <taxon>Dikarya</taxon>
        <taxon>Basidiomycota</taxon>
        <taxon>Agaricomycotina</taxon>
        <taxon>Agaricomycetes</taxon>
        <taxon>Agaricomycetidae</taxon>
        <taxon>Agaricales</taxon>
        <taxon>Agaricineae</taxon>
        <taxon>Strophariaceae</taxon>
        <taxon>Galerina</taxon>
    </lineage>
</organism>
<evidence type="ECO:0008006" key="3">
    <source>
        <dbReference type="Google" id="ProtNLM"/>
    </source>
</evidence>
<dbReference type="EMBL" id="KL142391">
    <property type="protein sequence ID" value="KDR71689.1"/>
    <property type="molecule type" value="Genomic_DNA"/>
</dbReference>
<name>A0A067SVG0_GALM3</name>
<dbReference type="AlphaFoldDB" id="A0A067SVG0"/>
<keyword evidence="2" id="KW-1185">Reference proteome</keyword>
<dbReference type="OrthoDB" id="3054003at2759"/>
<dbReference type="HOGENOM" id="CLU_135711_0_0_1"/>
<feature type="non-terminal residue" evidence="1">
    <location>
        <position position="125"/>
    </location>
</feature>
<gene>
    <name evidence="1" type="ORF">GALMADRAFT_74525</name>
</gene>
<dbReference type="Proteomes" id="UP000027222">
    <property type="component" value="Unassembled WGS sequence"/>
</dbReference>
<evidence type="ECO:0000313" key="2">
    <source>
        <dbReference type="Proteomes" id="UP000027222"/>
    </source>
</evidence>
<protein>
    <recommendedName>
        <fullName evidence="3">Retrotransposon Copia-like N-terminal domain-containing protein</fullName>
    </recommendedName>
</protein>
<evidence type="ECO:0000313" key="1">
    <source>
        <dbReference type="EMBL" id="KDR71689.1"/>
    </source>
</evidence>
<reference evidence="2" key="1">
    <citation type="journal article" date="2014" name="Proc. Natl. Acad. Sci. U.S.A.">
        <title>Extensive sampling of basidiomycete genomes demonstrates inadequacy of the white-rot/brown-rot paradigm for wood decay fungi.</title>
        <authorList>
            <person name="Riley R."/>
            <person name="Salamov A.A."/>
            <person name="Brown D.W."/>
            <person name="Nagy L.G."/>
            <person name="Floudas D."/>
            <person name="Held B.W."/>
            <person name="Levasseur A."/>
            <person name="Lombard V."/>
            <person name="Morin E."/>
            <person name="Otillar R."/>
            <person name="Lindquist E.A."/>
            <person name="Sun H."/>
            <person name="LaButti K.M."/>
            <person name="Schmutz J."/>
            <person name="Jabbour D."/>
            <person name="Luo H."/>
            <person name="Baker S.E."/>
            <person name="Pisabarro A.G."/>
            <person name="Walton J.D."/>
            <person name="Blanchette R.A."/>
            <person name="Henrissat B."/>
            <person name="Martin F."/>
            <person name="Cullen D."/>
            <person name="Hibbett D.S."/>
            <person name="Grigoriev I.V."/>
        </authorList>
    </citation>
    <scope>NUCLEOTIDE SEQUENCE [LARGE SCALE GENOMIC DNA]</scope>
    <source>
        <strain evidence="2">CBS 339.88</strain>
    </source>
</reference>
<dbReference type="STRING" id="685588.A0A067SVG0"/>
<sequence length="125" mass="13512">MATTTSNNPPIFTDENKFDGTNWLGWNNAITIAARLRGARGYLDGTTTKPPTLPSPSTLPTANAAEIALPPEPTAWISKTPSDDEWEIRDAWTMGLIIYNVKNPVGLGVKLDGTAAEAWKSLTDQ</sequence>